<evidence type="ECO:0000313" key="8">
    <source>
        <dbReference type="Proteomes" id="UP000215914"/>
    </source>
</evidence>
<dbReference type="FunCoup" id="A0A251UJN7">
    <property type="interactions" value="362"/>
</dbReference>
<dbReference type="PANTHER" id="PTHR11017:SF573">
    <property type="entry name" value="ADP-RIBOSYL CYCLASE_CYCLIC ADP-RIBOSE HYDROLASE"/>
    <property type="match status" value="1"/>
</dbReference>
<dbReference type="PROSITE" id="PS50104">
    <property type="entry name" value="TIR"/>
    <property type="match status" value="1"/>
</dbReference>
<protein>
    <recommendedName>
        <fullName evidence="1">ADP-ribosyl cyclase/cyclic ADP-ribose hydrolase</fullName>
        <ecNumber evidence="1">3.2.2.6</ecNumber>
    </recommendedName>
</protein>
<dbReference type="Pfam" id="PF00931">
    <property type="entry name" value="NB-ARC"/>
    <property type="match status" value="1"/>
</dbReference>
<dbReference type="FunFam" id="3.40.50.10140:FF:000007">
    <property type="entry name" value="Disease resistance protein (TIR-NBS-LRR class)"/>
    <property type="match status" value="1"/>
</dbReference>
<dbReference type="Gene3D" id="3.80.10.10">
    <property type="entry name" value="Ribonuclease Inhibitor"/>
    <property type="match status" value="2"/>
</dbReference>
<keyword evidence="3" id="KW-0677">Repeat</keyword>
<dbReference type="InterPro" id="IPR042197">
    <property type="entry name" value="Apaf_helical"/>
</dbReference>
<dbReference type="InterPro" id="IPR000157">
    <property type="entry name" value="TIR_dom"/>
</dbReference>
<dbReference type="InterPro" id="IPR027417">
    <property type="entry name" value="P-loop_NTPase"/>
</dbReference>
<dbReference type="SUPFAM" id="SSF52058">
    <property type="entry name" value="L domain-like"/>
    <property type="match status" value="1"/>
</dbReference>
<gene>
    <name evidence="7" type="ORF">HannXRQ_Chr06g0184161</name>
</gene>
<dbReference type="Gene3D" id="1.10.8.430">
    <property type="entry name" value="Helical domain of apoptotic protease-activating factors"/>
    <property type="match status" value="1"/>
</dbReference>
<dbReference type="GO" id="GO:0043531">
    <property type="term" value="F:ADP binding"/>
    <property type="evidence" value="ECO:0007669"/>
    <property type="project" value="InterPro"/>
</dbReference>
<dbReference type="InterPro" id="IPR035897">
    <property type="entry name" value="Toll_tir_struct_dom_sf"/>
</dbReference>
<dbReference type="PANTHER" id="PTHR11017">
    <property type="entry name" value="LEUCINE-RICH REPEAT-CONTAINING PROTEIN"/>
    <property type="match status" value="1"/>
</dbReference>
<dbReference type="AlphaFoldDB" id="A0A251UJN7"/>
<comment type="catalytic activity">
    <reaction evidence="5">
        <text>NAD(+) + H2O = ADP-D-ribose + nicotinamide + H(+)</text>
        <dbReference type="Rhea" id="RHEA:16301"/>
        <dbReference type="ChEBI" id="CHEBI:15377"/>
        <dbReference type="ChEBI" id="CHEBI:15378"/>
        <dbReference type="ChEBI" id="CHEBI:17154"/>
        <dbReference type="ChEBI" id="CHEBI:57540"/>
        <dbReference type="ChEBI" id="CHEBI:57967"/>
        <dbReference type="EC" id="3.2.2.6"/>
    </reaction>
    <physiologicalReaction direction="left-to-right" evidence="5">
        <dbReference type="Rhea" id="RHEA:16302"/>
    </physiologicalReaction>
</comment>
<evidence type="ECO:0000313" key="7">
    <source>
        <dbReference type="EMBL" id="OTG23587.1"/>
    </source>
</evidence>
<dbReference type="FunFam" id="1.10.8.430:FF:000002">
    <property type="entry name" value="Disease resistance protein (TIR-NBS-LRR class)"/>
    <property type="match status" value="1"/>
</dbReference>
<dbReference type="Pfam" id="PF13855">
    <property type="entry name" value="LRR_8"/>
    <property type="match status" value="1"/>
</dbReference>
<keyword evidence="4" id="KW-0520">NAD</keyword>
<dbReference type="SUPFAM" id="SSF52200">
    <property type="entry name" value="Toll/Interleukin receptor TIR domain"/>
    <property type="match status" value="1"/>
</dbReference>
<accession>A0A251UJN7</accession>
<keyword evidence="8" id="KW-1185">Reference proteome</keyword>
<dbReference type="Pfam" id="PF01582">
    <property type="entry name" value="TIR"/>
    <property type="match status" value="1"/>
</dbReference>
<dbReference type="InterPro" id="IPR058192">
    <property type="entry name" value="WHD_ROQ1-like"/>
</dbReference>
<evidence type="ECO:0000259" key="6">
    <source>
        <dbReference type="PROSITE" id="PS50104"/>
    </source>
</evidence>
<dbReference type="Gene3D" id="3.40.50.300">
    <property type="entry name" value="P-loop containing nucleotide triphosphate hydrolases"/>
    <property type="match status" value="1"/>
</dbReference>
<dbReference type="Pfam" id="PF23282">
    <property type="entry name" value="WHD_ROQ1"/>
    <property type="match status" value="1"/>
</dbReference>
<dbReference type="OMA" id="DINLWLH"/>
<dbReference type="InterPro" id="IPR001611">
    <property type="entry name" value="Leu-rich_rpt"/>
</dbReference>
<dbReference type="GO" id="GO:0006952">
    <property type="term" value="P:defense response"/>
    <property type="evidence" value="ECO:0007669"/>
    <property type="project" value="InterPro"/>
</dbReference>
<dbReference type="Proteomes" id="UP000215914">
    <property type="component" value="Chromosome 6"/>
</dbReference>
<evidence type="ECO:0000256" key="2">
    <source>
        <dbReference type="ARBA" id="ARBA00022614"/>
    </source>
</evidence>
<dbReference type="InterPro" id="IPR032675">
    <property type="entry name" value="LRR_dom_sf"/>
</dbReference>
<name>A0A251UJN7_HELAN</name>
<dbReference type="InterPro" id="IPR044974">
    <property type="entry name" value="Disease_R_plants"/>
</dbReference>
<dbReference type="Gene3D" id="3.40.50.10140">
    <property type="entry name" value="Toll/interleukin-1 receptor homology (TIR) domain"/>
    <property type="match status" value="1"/>
</dbReference>
<organism evidence="7 8">
    <name type="scientific">Helianthus annuus</name>
    <name type="common">Common sunflower</name>
    <dbReference type="NCBI Taxonomy" id="4232"/>
    <lineage>
        <taxon>Eukaryota</taxon>
        <taxon>Viridiplantae</taxon>
        <taxon>Streptophyta</taxon>
        <taxon>Embryophyta</taxon>
        <taxon>Tracheophyta</taxon>
        <taxon>Spermatophyta</taxon>
        <taxon>Magnoliopsida</taxon>
        <taxon>eudicotyledons</taxon>
        <taxon>Gunneridae</taxon>
        <taxon>Pentapetalae</taxon>
        <taxon>asterids</taxon>
        <taxon>campanulids</taxon>
        <taxon>Asterales</taxon>
        <taxon>Asteraceae</taxon>
        <taxon>Asteroideae</taxon>
        <taxon>Heliantheae alliance</taxon>
        <taxon>Heliantheae</taxon>
        <taxon>Helianthus</taxon>
    </lineage>
</organism>
<keyword evidence="2" id="KW-0433">Leucine-rich repeat</keyword>
<dbReference type="InParanoid" id="A0A251UJN7"/>
<dbReference type="SMART" id="SM00255">
    <property type="entry name" value="TIR"/>
    <property type="match status" value="1"/>
</dbReference>
<feature type="domain" description="TIR" evidence="6">
    <location>
        <begin position="10"/>
        <end position="178"/>
    </location>
</feature>
<evidence type="ECO:0000256" key="3">
    <source>
        <dbReference type="ARBA" id="ARBA00022737"/>
    </source>
</evidence>
<dbReference type="PRINTS" id="PR00364">
    <property type="entry name" value="DISEASERSIST"/>
</dbReference>
<dbReference type="GO" id="GO:0061809">
    <property type="term" value="F:NAD+ nucleosidase activity, cyclic ADP-ribose generating"/>
    <property type="evidence" value="ECO:0007669"/>
    <property type="project" value="UniProtKB-EC"/>
</dbReference>
<sequence length="909" mass="104128">MAATITHHPWTYNVFVSFRGKDIRKSFIDHLFKDFKQKGIHAFRDDNELPRGEEISSQLYKAIEESRFLIVIFSKNYASSSWCLRELVKILDCKQNGKAKHEVHIIFYDVKPDVVRKQTGSYAEAFAKHEIFNRTHVAKWKEALSSATNLSGWDLQDMANGYEAKFIDSITKEILVKLCNGPLHVGENLVGVEARVNRLNLIRLIGDVKVNRIGICGIGGIGKTTFAKAIYNMLYIHFEACSFCENVQGTAKRHGLAHVLTQLIDDIMKTRVRLVSNVSQGITILKQAIASKRILLVLDDVDHSDQIEALAGSQDWFFPGSMIIFTSKDKQLLTSHIGDEIYDMVFLNENEAFELFNLHAFGEINPTEDFKELANEVVQYVQGHPLALKVLGRFLYKKTVPEWKSELQRLKVYLNPEIQQMLRLSFDGLSSDQQRIFLDIACSFIGVNKDLAASVLDSCNCFADADIRVLVDKSLITISSTSRSLQMHDLIQSMAREIVRKESDRPGDRSRLWIPTEVYDVLNNNKVTQSVEVLVLLLEKSCRKVHIDCKSFARMNKLRILKICDLELENLGKMSELKLPYDSKVNFYGSVQFLSNTLRLLYWHGYPMKILPPNFYPENIVAIDFSYSNIQNLWRTPKCFRRLKLMKLKHCYNLTSTPNFTEMTNLEELILEGCVNLVKVDPSIGMLKRLVVLNMRDCIRLSSFPSKVEMDSLQILDLLRCLKGDKLLKVFRTTNTLLELYVDQMAITTLPYIFCTLTNLQVLSLGGHQVVKSRWWTFWPEYMKRNLKQPQKRALPYLESLHFLRRLNVSDCNISEVSPDIGGLSCLEALNLSRNSFTCLPASLSHLSRLQFLILDDKAKPGFLILGVVSYRIVYSISLVYGPYKKFLILDDKSCPRNLVVTKLNQDSQ</sequence>
<dbReference type="SUPFAM" id="SSF52540">
    <property type="entry name" value="P-loop containing nucleoside triphosphate hydrolases"/>
    <property type="match status" value="1"/>
</dbReference>
<proteinExistence type="predicted"/>
<evidence type="ECO:0000256" key="1">
    <source>
        <dbReference type="ARBA" id="ARBA00011982"/>
    </source>
</evidence>
<reference evidence="8" key="1">
    <citation type="journal article" date="2017" name="Nature">
        <title>The sunflower genome provides insights into oil metabolism, flowering and Asterid evolution.</title>
        <authorList>
            <person name="Badouin H."/>
            <person name="Gouzy J."/>
            <person name="Grassa C.J."/>
            <person name="Murat F."/>
            <person name="Staton S.E."/>
            <person name="Cottret L."/>
            <person name="Lelandais-Briere C."/>
            <person name="Owens G.L."/>
            <person name="Carrere S."/>
            <person name="Mayjonade B."/>
            <person name="Legrand L."/>
            <person name="Gill N."/>
            <person name="Kane N.C."/>
            <person name="Bowers J.E."/>
            <person name="Hubner S."/>
            <person name="Bellec A."/>
            <person name="Berard A."/>
            <person name="Berges H."/>
            <person name="Blanchet N."/>
            <person name="Boniface M.C."/>
            <person name="Brunel D."/>
            <person name="Catrice O."/>
            <person name="Chaidir N."/>
            <person name="Claudel C."/>
            <person name="Donnadieu C."/>
            <person name="Faraut T."/>
            <person name="Fievet G."/>
            <person name="Helmstetter N."/>
            <person name="King M."/>
            <person name="Knapp S.J."/>
            <person name="Lai Z."/>
            <person name="Le Paslier M.C."/>
            <person name="Lippi Y."/>
            <person name="Lorenzon L."/>
            <person name="Mandel J.R."/>
            <person name="Marage G."/>
            <person name="Marchand G."/>
            <person name="Marquand E."/>
            <person name="Bret-Mestries E."/>
            <person name="Morien E."/>
            <person name="Nambeesan S."/>
            <person name="Nguyen T."/>
            <person name="Pegot-Espagnet P."/>
            <person name="Pouilly N."/>
            <person name="Raftis F."/>
            <person name="Sallet E."/>
            <person name="Schiex T."/>
            <person name="Thomas J."/>
            <person name="Vandecasteele C."/>
            <person name="Vares D."/>
            <person name="Vear F."/>
            <person name="Vautrin S."/>
            <person name="Crespi M."/>
            <person name="Mangin B."/>
            <person name="Burke J.M."/>
            <person name="Salse J."/>
            <person name="Munos S."/>
            <person name="Vincourt P."/>
            <person name="Rieseberg L.H."/>
            <person name="Langlade N.B."/>
        </authorList>
    </citation>
    <scope>NUCLEOTIDE SEQUENCE [LARGE SCALE GENOMIC DNA]</scope>
    <source>
        <strain evidence="8">cv. SF193</strain>
    </source>
</reference>
<dbReference type="EMBL" id="CM007895">
    <property type="protein sequence ID" value="OTG23587.1"/>
    <property type="molecule type" value="Genomic_DNA"/>
</dbReference>
<dbReference type="EC" id="3.2.2.6" evidence="1"/>
<evidence type="ECO:0000256" key="5">
    <source>
        <dbReference type="ARBA" id="ARBA00047304"/>
    </source>
</evidence>
<evidence type="ECO:0000256" key="4">
    <source>
        <dbReference type="ARBA" id="ARBA00023027"/>
    </source>
</evidence>
<dbReference type="GO" id="GO:0007165">
    <property type="term" value="P:signal transduction"/>
    <property type="evidence" value="ECO:0007669"/>
    <property type="project" value="InterPro"/>
</dbReference>
<dbReference type="InterPro" id="IPR002182">
    <property type="entry name" value="NB-ARC"/>
</dbReference>